<proteinExistence type="predicted"/>
<dbReference type="EMBL" id="CAEKDK010000002">
    <property type="protein sequence ID" value="CAB4270125.1"/>
    <property type="molecule type" value="Genomic_DNA"/>
</dbReference>
<organism evidence="1 2">
    <name type="scientific">Prunus armeniaca</name>
    <name type="common">Apricot</name>
    <name type="synonym">Armeniaca vulgaris</name>
    <dbReference type="NCBI Taxonomy" id="36596"/>
    <lineage>
        <taxon>Eukaryota</taxon>
        <taxon>Viridiplantae</taxon>
        <taxon>Streptophyta</taxon>
        <taxon>Embryophyta</taxon>
        <taxon>Tracheophyta</taxon>
        <taxon>Spermatophyta</taxon>
        <taxon>Magnoliopsida</taxon>
        <taxon>eudicotyledons</taxon>
        <taxon>Gunneridae</taxon>
        <taxon>Pentapetalae</taxon>
        <taxon>rosids</taxon>
        <taxon>fabids</taxon>
        <taxon>Rosales</taxon>
        <taxon>Rosaceae</taxon>
        <taxon>Amygdaloideae</taxon>
        <taxon>Amygdaleae</taxon>
        <taxon>Prunus</taxon>
    </lineage>
</organism>
<evidence type="ECO:0000313" key="1">
    <source>
        <dbReference type="EMBL" id="CAB4270125.1"/>
    </source>
</evidence>
<sequence>MSPNSRANFVHVHLEEIRLIAIQAVQNIGGLRPLRLYSATVDGTWTSSSLCPERVFLTHIPLLTWRTPEDATAAIIQFRLNLALNSSTSHHQFCFLENEAAAGDSEAQTAVYDRDLLGTNSSFWSTYIDFAGKDVEFSNVCILCLTFRCGFTVTAVARRIYIEEDATAAIIQFRLNLALNSSTSHHQFCFLENGAAAGDGGAPSYIPDLNVSPPDETAPAKEFVGVIKSQNISRLTDYVVRYLGEHGSEEEVAEYRKILSTKSEAEIGNLDSIRIWNILTLEAEIQNALIAKGLVETPMRFDDLEFPPPQELLPIPEKGRKGAKKARYCGVFGMDEAKSPNS</sequence>
<protein>
    <submittedName>
        <fullName evidence="1">Uncharacterized protein</fullName>
    </submittedName>
</protein>
<reference evidence="1 2" key="1">
    <citation type="submission" date="2020-05" db="EMBL/GenBank/DDBJ databases">
        <authorList>
            <person name="Campoy J."/>
            <person name="Schneeberger K."/>
            <person name="Spophaly S."/>
        </authorList>
    </citation>
    <scope>NUCLEOTIDE SEQUENCE [LARGE SCALE GENOMIC DNA]</scope>
    <source>
        <strain evidence="1">PruArmRojPasFocal</strain>
    </source>
</reference>
<dbReference type="Proteomes" id="UP000507222">
    <property type="component" value="Unassembled WGS sequence"/>
</dbReference>
<accession>A0A6J5U4S4</accession>
<evidence type="ECO:0000313" key="2">
    <source>
        <dbReference type="Proteomes" id="UP000507222"/>
    </source>
</evidence>
<gene>
    <name evidence="1" type="ORF">CURHAP_LOCUS16093</name>
</gene>
<dbReference type="AlphaFoldDB" id="A0A6J5U4S4"/>
<name>A0A6J5U4S4_PRUAR</name>